<accession>A0A419V0D8</accession>
<sequence length="356" mass="41823">MDDQNQESNNSEKKINQDKNHTKENNFSSTNFEKFIPKTLVPPRPLITDSMLKAITTASVKNKLFEEITSKNNIMNSITSNQIKDLSNIVKWKSNINPQLFNTIDIYKKIIPNQFNVVKETFKVIDWKAIKEHHEQFTNNIFQLLQETQKELWCLDIDLASQIVENEVKRSEIENYIRDNLDLYIKDLKDEPLFALHSSLIQEAYEAYQLGHYKLCTISLFAPFEHIFVCWFEGYIDGEDVNVRQRPKRPERGNSIIGRSRKLMNTEYNETERKQLMIILTMPIVHFYSKTFGNFSEYIPDRKLNRNALMHGFYNYDSITEVDVLKLFQLLKSLTVLEYISYEDVFGNDSSSGSKH</sequence>
<organism evidence="2 3">
    <name type="scientific">Sinobaca qinghaiensis</name>
    <dbReference type="NCBI Taxonomy" id="342944"/>
    <lineage>
        <taxon>Bacteria</taxon>
        <taxon>Bacillati</taxon>
        <taxon>Bacillota</taxon>
        <taxon>Bacilli</taxon>
        <taxon>Bacillales</taxon>
        <taxon>Sporolactobacillaceae</taxon>
        <taxon>Sinobaca</taxon>
    </lineage>
</organism>
<feature type="region of interest" description="Disordered" evidence="1">
    <location>
        <begin position="1"/>
        <end position="28"/>
    </location>
</feature>
<reference evidence="2 3" key="1">
    <citation type="submission" date="2018-09" db="EMBL/GenBank/DDBJ databases">
        <title>Genomic Encyclopedia of Archaeal and Bacterial Type Strains, Phase II (KMG-II): from individual species to whole genera.</title>
        <authorList>
            <person name="Goeker M."/>
        </authorList>
    </citation>
    <scope>NUCLEOTIDE SEQUENCE [LARGE SCALE GENOMIC DNA]</scope>
    <source>
        <strain evidence="2 3">DSM 17008</strain>
    </source>
</reference>
<evidence type="ECO:0000313" key="3">
    <source>
        <dbReference type="Proteomes" id="UP000285120"/>
    </source>
</evidence>
<dbReference type="EMBL" id="RAPK01000010">
    <property type="protein sequence ID" value="RKD71393.1"/>
    <property type="molecule type" value="Genomic_DNA"/>
</dbReference>
<name>A0A419V0D8_9BACL</name>
<keyword evidence="3" id="KW-1185">Reference proteome</keyword>
<gene>
    <name evidence="2" type="ORF">ATL39_2790</name>
</gene>
<evidence type="ECO:0000313" key="2">
    <source>
        <dbReference type="EMBL" id="RKD71393.1"/>
    </source>
</evidence>
<evidence type="ECO:0000256" key="1">
    <source>
        <dbReference type="SAM" id="MobiDB-lite"/>
    </source>
</evidence>
<proteinExistence type="predicted"/>
<dbReference type="RefSeq" id="WP_120193926.1">
    <property type="nucleotide sequence ID" value="NZ_RAPK01000010.1"/>
</dbReference>
<protein>
    <submittedName>
        <fullName evidence="2">Uncharacterized protein</fullName>
    </submittedName>
</protein>
<dbReference type="Proteomes" id="UP000285120">
    <property type="component" value="Unassembled WGS sequence"/>
</dbReference>
<dbReference type="OrthoDB" id="2838806at2"/>
<comment type="caution">
    <text evidence="2">The sequence shown here is derived from an EMBL/GenBank/DDBJ whole genome shotgun (WGS) entry which is preliminary data.</text>
</comment>
<feature type="compositionally biased region" description="Basic and acidic residues" evidence="1">
    <location>
        <begin position="10"/>
        <end position="24"/>
    </location>
</feature>
<dbReference type="AlphaFoldDB" id="A0A419V0D8"/>